<dbReference type="HOGENOM" id="CLU_015282_1_0_1"/>
<feature type="region of interest" description="Disordered" evidence="1">
    <location>
        <begin position="1"/>
        <end position="60"/>
    </location>
</feature>
<dbReference type="PANTHER" id="PTHR37535">
    <property type="entry name" value="FLUG DOMAIN PROTEIN"/>
    <property type="match status" value="1"/>
</dbReference>
<keyword evidence="4" id="KW-1185">Reference proteome</keyword>
<protein>
    <submittedName>
        <fullName evidence="3">C2H2 finger domain protein, putative</fullName>
    </submittedName>
</protein>
<dbReference type="SMART" id="SM00355">
    <property type="entry name" value="ZnF_C2H2"/>
    <property type="match status" value="2"/>
</dbReference>
<dbReference type="Gene3D" id="3.30.160.60">
    <property type="entry name" value="Classic Zinc Finger"/>
    <property type="match status" value="1"/>
</dbReference>
<reference evidence="3 4" key="1">
    <citation type="journal article" date="2008" name="PLoS Genet.">
        <title>Genomic islands in the pathogenic filamentous fungus Aspergillus fumigatus.</title>
        <authorList>
            <person name="Fedorova N.D."/>
            <person name="Khaldi N."/>
            <person name="Joardar V.S."/>
            <person name="Maiti R."/>
            <person name="Amedeo P."/>
            <person name="Anderson M.J."/>
            <person name="Crabtree J."/>
            <person name="Silva J.C."/>
            <person name="Badger J.H."/>
            <person name="Albarraq A."/>
            <person name="Angiuoli S."/>
            <person name="Bussey H."/>
            <person name="Bowyer P."/>
            <person name="Cotty P.J."/>
            <person name="Dyer P.S."/>
            <person name="Egan A."/>
            <person name="Galens K."/>
            <person name="Fraser-Liggett C.M."/>
            <person name="Haas B.J."/>
            <person name="Inman J.M."/>
            <person name="Kent R."/>
            <person name="Lemieux S."/>
            <person name="Malavazi I."/>
            <person name="Orvis J."/>
            <person name="Roemer T."/>
            <person name="Ronning C.M."/>
            <person name="Sundaram J.P."/>
            <person name="Sutton G."/>
            <person name="Turner G."/>
            <person name="Venter J.C."/>
            <person name="White O.R."/>
            <person name="Whitty B.R."/>
            <person name="Youngman P."/>
            <person name="Wolfe K.H."/>
            <person name="Goldman G.H."/>
            <person name="Wortman J.R."/>
            <person name="Jiang B."/>
            <person name="Denning D.W."/>
            <person name="Nierman W.C."/>
        </authorList>
    </citation>
    <scope>NUCLEOTIDE SEQUENCE [LARGE SCALE GENOMIC DNA]</scope>
    <source>
        <strain evidence="4">CBS 144.89 / FGSC A1163 / CEA10</strain>
    </source>
</reference>
<dbReference type="InterPro" id="IPR021842">
    <property type="entry name" value="DUF3435"/>
</dbReference>
<dbReference type="Proteomes" id="UP000001699">
    <property type="component" value="Unassembled WGS sequence"/>
</dbReference>
<gene>
    <name evidence="3" type="ORF">AFUB_071660</name>
</gene>
<dbReference type="VEuPathDB" id="FungiDB:AFUB_071660"/>
<organism evidence="3 4">
    <name type="scientific">Aspergillus fumigatus (strain CBS 144.89 / FGSC A1163 / CEA10)</name>
    <name type="common">Neosartorya fumigata</name>
    <dbReference type="NCBI Taxonomy" id="451804"/>
    <lineage>
        <taxon>Eukaryota</taxon>
        <taxon>Fungi</taxon>
        <taxon>Dikarya</taxon>
        <taxon>Ascomycota</taxon>
        <taxon>Pezizomycotina</taxon>
        <taxon>Eurotiomycetes</taxon>
        <taxon>Eurotiomycetidae</taxon>
        <taxon>Eurotiales</taxon>
        <taxon>Aspergillaceae</taxon>
        <taxon>Aspergillus</taxon>
        <taxon>Aspergillus subgen. Fumigati</taxon>
    </lineage>
</organism>
<dbReference type="Pfam" id="PF11917">
    <property type="entry name" value="DUF3435"/>
    <property type="match status" value="1"/>
</dbReference>
<dbReference type="PROSITE" id="PS00028">
    <property type="entry name" value="ZINC_FINGER_C2H2_1"/>
    <property type="match status" value="1"/>
</dbReference>
<evidence type="ECO:0000256" key="1">
    <source>
        <dbReference type="SAM" id="MobiDB-lite"/>
    </source>
</evidence>
<dbReference type="PhylomeDB" id="B0Y577"/>
<accession>B0Y577</accession>
<evidence type="ECO:0000313" key="4">
    <source>
        <dbReference type="Proteomes" id="UP000001699"/>
    </source>
</evidence>
<evidence type="ECO:0000259" key="2">
    <source>
        <dbReference type="PROSITE" id="PS00028"/>
    </source>
</evidence>
<feature type="compositionally biased region" description="Basic and acidic residues" evidence="1">
    <location>
        <begin position="1"/>
        <end position="16"/>
    </location>
</feature>
<proteinExistence type="predicted"/>
<evidence type="ECO:0000313" key="3">
    <source>
        <dbReference type="EMBL" id="EDP50826.1"/>
    </source>
</evidence>
<sequence>MEPDHLPRKGESDFQPHIRSIQRHRPSREECVNQGTRRGLYKDPADDTDEDLSDVPEDYGQSDNTKKLRFRLVDRWGRFCRTKAAEPFADLKWSDAEEALRQASPKDMHRFLNWCFKLERGKDGRRLKGYNKASALKEDWKYFRGYYTKVTKNPMSKEMGAAVRKGIRRLIDKYGLDTQVRDNTPVYIEDMVPFNETILQTREKRFHLGFQRILLCFYVMMGLFTVSRKGAMLHLQYKHLVVTLQKNPHGGPPVPMVDFRAEFIKGFLGMKELYWNSNTFSLPEIIYGVSLVFSPRVFLFAMLFHANAFEAPKMDDYYVFCKVEVVKGQVRILRDQPMSAGTLNAQLRSFSEIHGSLNALLSHQFRYGSGKMLDERWVSDAQRNLIMKHASSTTFLNHYRPRRHVSMQEHMLGLPPDKEFERAVTSISRWIDKWRPRYLNDMEKASVERDPELQAAIQRREDLADEYEHSQDPTLIPLLRERQQDVTNTRRRLQYKRRKEVRQEFSRKQAVIDIERQLSGSAVHDEDDREFSQAEYEMPPAQIRLVEKLLVVPTSWSLEAEWQRRHEAVEAIKERAAPGTAEAIGAARWRNNESIQPEREIEQEEHPSISAWEAKFQETKEHIQTAQKPLACFQCYKTSSQHQGVQRHFRTAHLGDCKCNFCDMELLHQMHLQNHAAAVHHLRT</sequence>
<feature type="compositionally biased region" description="Acidic residues" evidence="1">
    <location>
        <begin position="46"/>
        <end position="57"/>
    </location>
</feature>
<name>B0Y577_ASPFC</name>
<dbReference type="AlphaFoldDB" id="B0Y577"/>
<dbReference type="EMBL" id="DS499598">
    <property type="protein sequence ID" value="EDP50826.1"/>
    <property type="molecule type" value="Genomic_DNA"/>
</dbReference>
<dbReference type="InterPro" id="IPR013087">
    <property type="entry name" value="Znf_C2H2_type"/>
</dbReference>
<feature type="domain" description="C2H2-type" evidence="2">
    <location>
        <begin position="657"/>
        <end position="681"/>
    </location>
</feature>
<dbReference type="OrthoDB" id="4485682at2759"/>
<dbReference type="PANTHER" id="PTHR37535:SF2">
    <property type="entry name" value="FINGER DOMAIN PROTEIN, PUTATIVE (AFU_ORTHOLOGUE AFUA_6G09300)-RELATED"/>
    <property type="match status" value="1"/>
</dbReference>